<dbReference type="Proteomes" id="UP000593576">
    <property type="component" value="Unassembled WGS sequence"/>
</dbReference>
<proteinExistence type="predicted"/>
<accession>A0A7J9LJD5</accession>
<name>A0A7J9LJD5_GOSSC</name>
<evidence type="ECO:0000313" key="1">
    <source>
        <dbReference type="EMBL" id="MBA0858771.1"/>
    </source>
</evidence>
<feature type="non-terminal residue" evidence="1">
    <location>
        <position position="24"/>
    </location>
</feature>
<sequence length="24" mass="2807">MTTIQIQSNLEKVLTEKKLVDMDE</sequence>
<gene>
    <name evidence="1" type="ORF">Goshw_000232</name>
</gene>
<organism evidence="1 2">
    <name type="scientific">Gossypium schwendimanii</name>
    <name type="common">Cotton</name>
    <dbReference type="NCBI Taxonomy" id="34291"/>
    <lineage>
        <taxon>Eukaryota</taxon>
        <taxon>Viridiplantae</taxon>
        <taxon>Streptophyta</taxon>
        <taxon>Embryophyta</taxon>
        <taxon>Tracheophyta</taxon>
        <taxon>Spermatophyta</taxon>
        <taxon>Magnoliopsida</taxon>
        <taxon>eudicotyledons</taxon>
        <taxon>Gunneridae</taxon>
        <taxon>Pentapetalae</taxon>
        <taxon>rosids</taxon>
        <taxon>malvids</taxon>
        <taxon>Malvales</taxon>
        <taxon>Malvaceae</taxon>
        <taxon>Malvoideae</taxon>
        <taxon>Gossypium</taxon>
    </lineage>
</organism>
<dbReference type="AlphaFoldDB" id="A0A7J9LJD5"/>
<keyword evidence="2" id="KW-1185">Reference proteome</keyword>
<reference evidence="1 2" key="1">
    <citation type="journal article" date="2019" name="Genome Biol. Evol.">
        <title>Insights into the evolution of the New World diploid cottons (Gossypium, subgenus Houzingenia) based on genome sequencing.</title>
        <authorList>
            <person name="Grover C.E."/>
            <person name="Arick M.A. 2nd"/>
            <person name="Thrash A."/>
            <person name="Conover J.L."/>
            <person name="Sanders W.S."/>
            <person name="Peterson D.G."/>
            <person name="Frelichowski J.E."/>
            <person name="Scheffler J.A."/>
            <person name="Scheffler B.E."/>
            <person name="Wendel J.F."/>
        </authorList>
    </citation>
    <scope>NUCLEOTIDE SEQUENCE [LARGE SCALE GENOMIC DNA]</scope>
    <source>
        <strain evidence="1">1</strain>
        <tissue evidence="1">Leaf</tissue>
    </source>
</reference>
<protein>
    <submittedName>
        <fullName evidence="1">Uncharacterized protein</fullName>
    </submittedName>
</protein>
<evidence type="ECO:0000313" key="2">
    <source>
        <dbReference type="Proteomes" id="UP000593576"/>
    </source>
</evidence>
<comment type="caution">
    <text evidence="1">The sequence shown here is derived from an EMBL/GenBank/DDBJ whole genome shotgun (WGS) entry which is preliminary data.</text>
</comment>
<dbReference type="EMBL" id="JABFAF010000007">
    <property type="protein sequence ID" value="MBA0858771.1"/>
    <property type="molecule type" value="Genomic_DNA"/>
</dbReference>